<dbReference type="SMART" id="SM00052">
    <property type="entry name" value="EAL"/>
    <property type="match status" value="1"/>
</dbReference>
<accession>A0A161QQE5</accession>
<dbReference type="CDD" id="cd01948">
    <property type="entry name" value="EAL"/>
    <property type="match status" value="1"/>
</dbReference>
<dbReference type="Gene3D" id="3.30.70.270">
    <property type="match status" value="1"/>
</dbReference>
<feature type="domain" description="EAL" evidence="3">
    <location>
        <begin position="596"/>
        <end position="849"/>
    </location>
</feature>
<evidence type="ECO:0000259" key="3">
    <source>
        <dbReference type="PROSITE" id="PS50883"/>
    </source>
</evidence>
<organism evidence="5 6">
    <name type="scientific">Tardiphaga robiniae</name>
    <dbReference type="NCBI Taxonomy" id="943830"/>
    <lineage>
        <taxon>Bacteria</taxon>
        <taxon>Pseudomonadati</taxon>
        <taxon>Pseudomonadota</taxon>
        <taxon>Alphaproteobacteria</taxon>
        <taxon>Hyphomicrobiales</taxon>
        <taxon>Nitrobacteraceae</taxon>
        <taxon>Tardiphaga</taxon>
    </lineage>
</organism>
<dbReference type="Gene3D" id="3.30.450.40">
    <property type="match status" value="1"/>
</dbReference>
<dbReference type="AlphaFoldDB" id="A0A161QQE5"/>
<dbReference type="Pfam" id="PF00990">
    <property type="entry name" value="GGDEF"/>
    <property type="match status" value="1"/>
</dbReference>
<dbReference type="SMART" id="SM00065">
    <property type="entry name" value="GAF"/>
    <property type="match status" value="1"/>
</dbReference>
<dbReference type="FunFam" id="3.30.70.270:FF:000001">
    <property type="entry name" value="Diguanylate cyclase domain protein"/>
    <property type="match status" value="1"/>
</dbReference>
<dbReference type="InterPro" id="IPR029016">
    <property type="entry name" value="GAF-like_dom_sf"/>
</dbReference>
<dbReference type="InterPro" id="IPR012226">
    <property type="entry name" value="Diguanyl_cyclase/Pdiesterase"/>
</dbReference>
<feature type="domain" description="GGDEF" evidence="4">
    <location>
        <begin position="455"/>
        <end position="587"/>
    </location>
</feature>
<dbReference type="InterPro" id="IPR013656">
    <property type="entry name" value="PAS_4"/>
</dbReference>
<dbReference type="SUPFAM" id="SSF55073">
    <property type="entry name" value="Nucleotide cyclase"/>
    <property type="match status" value="1"/>
</dbReference>
<dbReference type="PROSITE" id="PS50113">
    <property type="entry name" value="PAC"/>
    <property type="match status" value="1"/>
</dbReference>
<dbReference type="SMART" id="SM00086">
    <property type="entry name" value="PAC"/>
    <property type="match status" value="2"/>
</dbReference>
<dbReference type="SMART" id="SM00091">
    <property type="entry name" value="PAS"/>
    <property type="match status" value="2"/>
</dbReference>
<dbReference type="InterPro" id="IPR000700">
    <property type="entry name" value="PAS-assoc_C"/>
</dbReference>
<dbReference type="PROSITE" id="PS50887">
    <property type="entry name" value="GGDEF"/>
    <property type="match status" value="1"/>
</dbReference>
<feature type="domain" description="PAS" evidence="1">
    <location>
        <begin position="12"/>
        <end position="66"/>
    </location>
</feature>
<dbReference type="Pfam" id="PF00563">
    <property type="entry name" value="EAL"/>
    <property type="match status" value="1"/>
</dbReference>
<dbReference type="Pfam" id="PF08448">
    <property type="entry name" value="PAS_4"/>
    <property type="match status" value="1"/>
</dbReference>
<dbReference type="Pfam" id="PF13426">
    <property type="entry name" value="PAS_9"/>
    <property type="match status" value="1"/>
</dbReference>
<dbReference type="SUPFAM" id="SSF141868">
    <property type="entry name" value="EAL domain-like"/>
    <property type="match status" value="1"/>
</dbReference>
<dbReference type="EMBL" id="LVYV01000011">
    <property type="protein sequence ID" value="KZD23504.1"/>
    <property type="molecule type" value="Genomic_DNA"/>
</dbReference>
<dbReference type="PROSITE" id="PS50883">
    <property type="entry name" value="EAL"/>
    <property type="match status" value="1"/>
</dbReference>
<dbReference type="PANTHER" id="PTHR44757">
    <property type="entry name" value="DIGUANYLATE CYCLASE DGCP"/>
    <property type="match status" value="1"/>
</dbReference>
<dbReference type="STRING" id="943830.A4A58_27645"/>
<dbReference type="InterPro" id="IPR052155">
    <property type="entry name" value="Biofilm_reg_signaling"/>
</dbReference>
<sequence>MPTSPVGHPSEAAKALFSAFEQAVDAVVITGIDNQIRHFNAAAERMWGYCRDEVVGRQVSVLVPLDVREHLDGVIAAKSAMDPRTAVKGRREFRISRKDGSEAWGAFSISRVDYAGKTLYINFIRDVTDDVRDREQNALMALVAEKTDRVVMVSKRDMTIVYVNNAFTELFGYTLAEAMGKHPRDLLTGEYTDNETLERFHAQIDAEGHGQEDILVYDKDGHEIWISSTVNAGRNQAGEVEHLVAVLDDITESKQIHSLQHHVLENLANDMPVVDVIGDLCHRVEAIAPDIVSSVLHVDAEGRLHPLGGPSLPAAFAPVVDGIATGPDVGSCGAAAFLGHAVLATDIATDPRWQLYSSLPLEAGLRACWSTPIKARDGRVIGAFAFYFREVRGPTRWHQTIVDACVHLCALAIERHEARSEIARLAYFDALTGLPNRAQLRQILTGLIDKSKPRDRIAVMFLDIDHFKDVNDTLGHSIGDELLVKVTQRLCRQIRPADTLSRQGGDEFVIVLPNCDVEGAALIASRLLETLLPPMQLGAKLVPVSASIGVSIYPDNAGDIDGLLKHADAAMYQAKQAGRSTYRFFSAEMNRVSEERLAFSTALRNAIVQDALRLHYQPQVRADGRLYGVEALARWSDPVLGEVPPSKFIPLAEEYGLIELIGTWSLREACRQVAAWRRNGIDVPGVSVNLSPINFQNGDLATLVGEVIAENGLSPDMLMLEVTEGVVMSEHSTAVETMEKIRKSGVQLSMDDFGTGYSSLSRLAHLPIRELKIDRSFMRGLESEASALAITRAIIRVGQSLDMIVVAEGVETEGQRRILIELGCDVIQGFVYSPALPVPDFELWFANHETSRAAIALSEMRRQAHPERTLGVVPSVRRIP</sequence>
<evidence type="ECO:0000259" key="4">
    <source>
        <dbReference type="PROSITE" id="PS50887"/>
    </source>
</evidence>
<dbReference type="PIRSF" id="PIRSF005925">
    <property type="entry name" value="Dos"/>
    <property type="match status" value="1"/>
</dbReference>
<dbReference type="InterPro" id="IPR035919">
    <property type="entry name" value="EAL_sf"/>
</dbReference>
<dbReference type="SUPFAM" id="SSF55781">
    <property type="entry name" value="GAF domain-like"/>
    <property type="match status" value="1"/>
</dbReference>
<proteinExistence type="predicted"/>
<keyword evidence="6" id="KW-1185">Reference proteome</keyword>
<dbReference type="SMART" id="SM00267">
    <property type="entry name" value="GGDEF"/>
    <property type="match status" value="1"/>
</dbReference>
<dbReference type="NCBIfam" id="TIGR00229">
    <property type="entry name" value="sensory_box"/>
    <property type="match status" value="2"/>
</dbReference>
<dbReference type="InterPro" id="IPR000014">
    <property type="entry name" value="PAS"/>
</dbReference>
<dbReference type="InterPro" id="IPR035965">
    <property type="entry name" value="PAS-like_dom_sf"/>
</dbReference>
<dbReference type="GO" id="GO:0003824">
    <property type="term" value="F:catalytic activity"/>
    <property type="evidence" value="ECO:0007669"/>
    <property type="project" value="UniProtKB-ARBA"/>
</dbReference>
<dbReference type="InterPro" id="IPR001610">
    <property type="entry name" value="PAC"/>
</dbReference>
<dbReference type="PANTHER" id="PTHR44757:SF2">
    <property type="entry name" value="BIOFILM ARCHITECTURE MAINTENANCE PROTEIN MBAA"/>
    <property type="match status" value="1"/>
</dbReference>
<dbReference type="InterPro" id="IPR000160">
    <property type="entry name" value="GGDEF_dom"/>
</dbReference>
<feature type="domain" description="PAS" evidence="1">
    <location>
        <begin position="136"/>
        <end position="181"/>
    </location>
</feature>
<dbReference type="InterPro" id="IPR001633">
    <property type="entry name" value="EAL_dom"/>
</dbReference>
<dbReference type="InterPro" id="IPR043128">
    <property type="entry name" value="Rev_trsase/Diguanyl_cyclase"/>
</dbReference>
<dbReference type="InterPro" id="IPR003018">
    <property type="entry name" value="GAF"/>
</dbReference>
<dbReference type="Proteomes" id="UP000076574">
    <property type="component" value="Unassembled WGS sequence"/>
</dbReference>
<protein>
    <submittedName>
        <fullName evidence="5">Diguanylate cyclase</fullName>
    </submittedName>
</protein>
<gene>
    <name evidence="5" type="ORF">A4A58_27645</name>
</gene>
<comment type="caution">
    <text evidence="5">The sequence shown here is derived from an EMBL/GenBank/DDBJ whole genome shotgun (WGS) entry which is preliminary data.</text>
</comment>
<dbReference type="Gene3D" id="3.30.450.20">
    <property type="entry name" value="PAS domain"/>
    <property type="match status" value="2"/>
</dbReference>
<name>A0A161QQE5_9BRAD</name>
<dbReference type="Pfam" id="PF13185">
    <property type="entry name" value="GAF_2"/>
    <property type="match status" value="1"/>
</dbReference>
<dbReference type="InterPro" id="IPR029787">
    <property type="entry name" value="Nucleotide_cyclase"/>
</dbReference>
<dbReference type="CDD" id="cd01949">
    <property type="entry name" value="GGDEF"/>
    <property type="match status" value="1"/>
</dbReference>
<dbReference type="PROSITE" id="PS50112">
    <property type="entry name" value="PAS"/>
    <property type="match status" value="2"/>
</dbReference>
<dbReference type="SUPFAM" id="SSF55785">
    <property type="entry name" value="PYP-like sensor domain (PAS domain)"/>
    <property type="match status" value="2"/>
</dbReference>
<dbReference type="NCBIfam" id="TIGR00254">
    <property type="entry name" value="GGDEF"/>
    <property type="match status" value="1"/>
</dbReference>
<evidence type="ECO:0000259" key="2">
    <source>
        <dbReference type="PROSITE" id="PS50113"/>
    </source>
</evidence>
<evidence type="ECO:0000313" key="6">
    <source>
        <dbReference type="Proteomes" id="UP000076574"/>
    </source>
</evidence>
<evidence type="ECO:0000259" key="1">
    <source>
        <dbReference type="PROSITE" id="PS50112"/>
    </source>
</evidence>
<evidence type="ECO:0000313" key="5">
    <source>
        <dbReference type="EMBL" id="KZD23504.1"/>
    </source>
</evidence>
<reference evidence="5 6" key="1">
    <citation type="submission" date="2016-03" db="EMBL/GenBank/DDBJ databases">
        <title>Microsymbionts genomes from the relict species Vavilovia formosa (Stev.) Fed.</title>
        <authorList>
            <person name="Kopat V."/>
            <person name="Chirak E."/>
            <person name="Kimeklis A."/>
            <person name="Andronov E."/>
        </authorList>
    </citation>
    <scope>NUCLEOTIDE SEQUENCE [LARGE SCALE GENOMIC DNA]</scope>
    <source>
        <strain evidence="5 6">Vaf07</strain>
    </source>
</reference>
<dbReference type="RefSeq" id="WP_068732729.1">
    <property type="nucleotide sequence ID" value="NZ_LVYV01000011.1"/>
</dbReference>
<feature type="domain" description="PAC" evidence="2">
    <location>
        <begin position="210"/>
        <end position="262"/>
    </location>
</feature>
<dbReference type="OrthoDB" id="9814202at2"/>
<dbReference type="CDD" id="cd00130">
    <property type="entry name" value="PAS"/>
    <property type="match status" value="2"/>
</dbReference>
<dbReference type="Gene3D" id="3.20.20.450">
    <property type="entry name" value="EAL domain"/>
    <property type="match status" value="1"/>
</dbReference>